<accession>A0ACB7HAL6</accession>
<reference evidence="2" key="1">
    <citation type="journal article" date="2016" name="Nat. Biotechnol.">
        <title>Sequencing wild and cultivated cassava and related species reveals extensive interspecific hybridization and genetic diversity.</title>
        <authorList>
            <person name="Bredeson J.V."/>
            <person name="Lyons J.B."/>
            <person name="Prochnik S.E."/>
            <person name="Wu G.A."/>
            <person name="Ha C.M."/>
            <person name="Edsinger-Gonzales E."/>
            <person name="Grimwood J."/>
            <person name="Schmutz J."/>
            <person name="Rabbi I.Y."/>
            <person name="Egesi C."/>
            <person name="Nauluvula P."/>
            <person name="Lebot V."/>
            <person name="Ndunguru J."/>
            <person name="Mkamilo G."/>
            <person name="Bart R.S."/>
            <person name="Setter T.L."/>
            <person name="Gleadow R.M."/>
            <person name="Kulakow P."/>
            <person name="Ferguson M.E."/>
            <person name="Rounsley S."/>
            <person name="Rokhsar D.S."/>
        </authorList>
    </citation>
    <scope>NUCLEOTIDE SEQUENCE [LARGE SCALE GENOMIC DNA]</scope>
    <source>
        <strain evidence="2">cv. AM560-2</strain>
    </source>
</reference>
<gene>
    <name evidence="1" type="ORF">MANES_08G046100v8</name>
</gene>
<evidence type="ECO:0000313" key="1">
    <source>
        <dbReference type="EMBL" id="KAG8648863.1"/>
    </source>
</evidence>
<sequence>MSHVGYPSGGRGRGGSIKGESRRDFLPTQNAFTKKVSDDIELFNTETLVQEVEKVFALNHPDPHELEKAKRMLKVRHAYIVLCVYPSFLAACEFTKWTTFCTIKEHEQALVEAIEGLQMHLMVKVVTSNSCMAKQWMGIEVERKNLAENFNDDQRKGSWLNC</sequence>
<comment type="caution">
    <text evidence="1">The sequence shown here is derived from an EMBL/GenBank/DDBJ whole genome shotgun (WGS) entry which is preliminary data.</text>
</comment>
<evidence type="ECO:0000313" key="2">
    <source>
        <dbReference type="Proteomes" id="UP000091857"/>
    </source>
</evidence>
<organism evidence="1 2">
    <name type="scientific">Manihot esculenta</name>
    <name type="common">Cassava</name>
    <name type="synonym">Jatropha manihot</name>
    <dbReference type="NCBI Taxonomy" id="3983"/>
    <lineage>
        <taxon>Eukaryota</taxon>
        <taxon>Viridiplantae</taxon>
        <taxon>Streptophyta</taxon>
        <taxon>Embryophyta</taxon>
        <taxon>Tracheophyta</taxon>
        <taxon>Spermatophyta</taxon>
        <taxon>Magnoliopsida</taxon>
        <taxon>eudicotyledons</taxon>
        <taxon>Gunneridae</taxon>
        <taxon>Pentapetalae</taxon>
        <taxon>rosids</taxon>
        <taxon>fabids</taxon>
        <taxon>Malpighiales</taxon>
        <taxon>Euphorbiaceae</taxon>
        <taxon>Crotonoideae</taxon>
        <taxon>Manihoteae</taxon>
        <taxon>Manihot</taxon>
    </lineage>
</organism>
<name>A0ACB7HAL6_MANES</name>
<proteinExistence type="predicted"/>
<dbReference type="Proteomes" id="UP000091857">
    <property type="component" value="Chromosome 8"/>
</dbReference>
<keyword evidence="2" id="KW-1185">Reference proteome</keyword>
<protein>
    <submittedName>
        <fullName evidence="1">Uncharacterized protein</fullName>
    </submittedName>
</protein>
<dbReference type="EMBL" id="CM004394">
    <property type="protein sequence ID" value="KAG8648863.1"/>
    <property type="molecule type" value="Genomic_DNA"/>
</dbReference>